<feature type="transmembrane region" description="Helical" evidence="7">
    <location>
        <begin position="57"/>
        <end position="78"/>
    </location>
</feature>
<evidence type="ECO:0000256" key="3">
    <source>
        <dbReference type="ARBA" id="ARBA00022692"/>
    </source>
</evidence>
<dbReference type="InterPro" id="IPR006372">
    <property type="entry name" value="Chl_synth"/>
</dbReference>
<evidence type="ECO:0000256" key="1">
    <source>
        <dbReference type="ARBA" id="ARBA00004141"/>
    </source>
</evidence>
<sequence length="308" mass="32781">MCLFLLTLQSVKRTTHRMERPALSAVTELFKPITWFPPMWAFACGVVASGVSLQERWWLAIIGIALAGPLVCATSQAVNDWFDRHVDAINEPQRPIPSGRMPGQWGLYLAIAWTGVSLLVALALGPWGFGAAALGLLLAWAYSAPPVRLKENGWWGNAACGISYEGIAWVTGAAVMAGGAMPGGESLALAALYSAGTHGIMTLNDFKAVAGDRQMGVRSLPVQLGVDRAARVACWFMVLPQVVVIGLLLHWDQPAHAAGVAALLLAQGVLMRRFLAAPSARALWYSGFGVPLFVAGMMVSAFALRGMA</sequence>
<feature type="transmembrane region" description="Helical" evidence="7">
    <location>
        <begin position="29"/>
        <end position="50"/>
    </location>
</feature>
<dbReference type="InterPro" id="IPR044878">
    <property type="entry name" value="UbiA_sf"/>
</dbReference>
<feature type="transmembrane region" description="Helical" evidence="7">
    <location>
        <begin position="257"/>
        <end position="275"/>
    </location>
</feature>
<keyword evidence="6" id="KW-0149">Chlorophyll biosynthesis</keyword>
<evidence type="ECO:0000313" key="9">
    <source>
        <dbReference type="Proteomes" id="UP001595729"/>
    </source>
</evidence>
<dbReference type="InterPro" id="IPR000537">
    <property type="entry name" value="UbiA_prenyltransferase"/>
</dbReference>
<evidence type="ECO:0000256" key="7">
    <source>
        <dbReference type="SAM" id="Phobius"/>
    </source>
</evidence>
<dbReference type="EMBL" id="JBHRXX010000009">
    <property type="protein sequence ID" value="MFC3685736.1"/>
    <property type="molecule type" value="Genomic_DNA"/>
</dbReference>
<comment type="caution">
    <text evidence="8">The sequence shown here is derived from an EMBL/GenBank/DDBJ whole genome shotgun (WGS) entry which is preliminary data.</text>
</comment>
<dbReference type="Pfam" id="PF01040">
    <property type="entry name" value="UbiA"/>
    <property type="match status" value="1"/>
</dbReference>
<reference evidence="9" key="1">
    <citation type="journal article" date="2019" name="Int. J. Syst. Evol. Microbiol.">
        <title>The Global Catalogue of Microorganisms (GCM) 10K type strain sequencing project: providing services to taxonomists for standard genome sequencing and annotation.</title>
        <authorList>
            <consortium name="The Broad Institute Genomics Platform"/>
            <consortium name="The Broad Institute Genome Sequencing Center for Infectious Disease"/>
            <person name="Wu L."/>
            <person name="Ma J."/>
        </authorList>
    </citation>
    <scope>NUCLEOTIDE SEQUENCE [LARGE SCALE GENOMIC DNA]</scope>
    <source>
        <strain evidence="9">KCTC 42501</strain>
    </source>
</reference>
<protein>
    <submittedName>
        <fullName evidence="8">Chlorophyll synthase ChlG</fullName>
        <ecNumber evidence="8">2.5.1.62</ecNumber>
    </submittedName>
</protein>
<evidence type="ECO:0000256" key="6">
    <source>
        <dbReference type="ARBA" id="ARBA00023171"/>
    </source>
</evidence>
<accession>A0ABV7W7H9</accession>
<dbReference type="CDD" id="cd13958">
    <property type="entry name" value="PT_UbiA_chlorophyll"/>
    <property type="match status" value="1"/>
</dbReference>
<keyword evidence="9" id="KW-1185">Reference proteome</keyword>
<keyword evidence="4 7" id="KW-1133">Transmembrane helix</keyword>
<dbReference type="EC" id="2.5.1.62" evidence="8"/>
<keyword evidence="3 7" id="KW-0812">Transmembrane</keyword>
<dbReference type="Proteomes" id="UP001595729">
    <property type="component" value="Unassembled WGS sequence"/>
</dbReference>
<dbReference type="NCBIfam" id="NF005742">
    <property type="entry name" value="PRK07566.1"/>
    <property type="match status" value="1"/>
</dbReference>
<keyword evidence="8" id="KW-0808">Transferase</keyword>
<dbReference type="PANTHER" id="PTHR42723">
    <property type="entry name" value="CHLOROPHYLL SYNTHASE"/>
    <property type="match status" value="1"/>
</dbReference>
<feature type="transmembrane region" description="Helical" evidence="7">
    <location>
        <begin position="107"/>
        <end position="140"/>
    </location>
</feature>
<comment type="subcellular location">
    <subcellularLocation>
        <location evidence="1">Membrane</location>
        <topology evidence="1">Multi-pass membrane protein</topology>
    </subcellularLocation>
</comment>
<evidence type="ECO:0000256" key="4">
    <source>
        <dbReference type="ARBA" id="ARBA00022989"/>
    </source>
</evidence>
<organism evidence="8 9">
    <name type="scientific">Hydrogenophaga luteola</name>
    <dbReference type="NCBI Taxonomy" id="1591122"/>
    <lineage>
        <taxon>Bacteria</taxon>
        <taxon>Pseudomonadati</taxon>
        <taxon>Pseudomonadota</taxon>
        <taxon>Betaproteobacteria</taxon>
        <taxon>Burkholderiales</taxon>
        <taxon>Comamonadaceae</taxon>
        <taxon>Hydrogenophaga</taxon>
    </lineage>
</organism>
<dbReference type="InterPro" id="IPR050475">
    <property type="entry name" value="Prenyltransferase_related"/>
</dbReference>
<feature type="transmembrane region" description="Helical" evidence="7">
    <location>
        <begin position="282"/>
        <end position="304"/>
    </location>
</feature>
<gene>
    <name evidence="8" type="primary">chlG</name>
    <name evidence="8" type="ORF">ACFOPI_19195</name>
</gene>
<dbReference type="PANTHER" id="PTHR42723:SF1">
    <property type="entry name" value="CHLOROPHYLL SYNTHASE, CHLOROPLASTIC"/>
    <property type="match status" value="1"/>
</dbReference>
<name>A0ABV7W7H9_9BURK</name>
<keyword evidence="2" id="KW-1003">Cell membrane</keyword>
<dbReference type="GO" id="GO:0046408">
    <property type="term" value="F:chlorophyll synthetase activity"/>
    <property type="evidence" value="ECO:0007669"/>
    <property type="project" value="UniProtKB-EC"/>
</dbReference>
<feature type="transmembrane region" description="Helical" evidence="7">
    <location>
        <begin position="232"/>
        <end position="251"/>
    </location>
</feature>
<dbReference type="NCBIfam" id="TIGR01476">
    <property type="entry name" value="chlor_syn_BchG"/>
    <property type="match status" value="1"/>
</dbReference>
<dbReference type="RefSeq" id="WP_382177467.1">
    <property type="nucleotide sequence ID" value="NZ_JBHRXX010000009.1"/>
</dbReference>
<dbReference type="Gene3D" id="1.10.357.140">
    <property type="entry name" value="UbiA prenyltransferase"/>
    <property type="match status" value="1"/>
</dbReference>
<evidence type="ECO:0000256" key="2">
    <source>
        <dbReference type="ARBA" id="ARBA00022475"/>
    </source>
</evidence>
<proteinExistence type="predicted"/>
<evidence type="ECO:0000313" key="8">
    <source>
        <dbReference type="EMBL" id="MFC3685736.1"/>
    </source>
</evidence>
<evidence type="ECO:0000256" key="5">
    <source>
        <dbReference type="ARBA" id="ARBA00023136"/>
    </source>
</evidence>
<keyword evidence="5 7" id="KW-0472">Membrane</keyword>